<evidence type="ECO:0000259" key="2">
    <source>
        <dbReference type="Pfam" id="PF01408"/>
    </source>
</evidence>
<dbReference type="EMBL" id="UINC01070298">
    <property type="protein sequence ID" value="SVC04339.1"/>
    <property type="molecule type" value="Genomic_DNA"/>
</dbReference>
<proteinExistence type="predicted"/>
<feature type="domain" description="Gfo/Idh/MocA-like oxidoreductase N-terminal" evidence="2">
    <location>
        <begin position="6"/>
        <end position="133"/>
    </location>
</feature>
<organism evidence="3">
    <name type="scientific">marine metagenome</name>
    <dbReference type="NCBI Taxonomy" id="408172"/>
    <lineage>
        <taxon>unclassified sequences</taxon>
        <taxon>metagenomes</taxon>
        <taxon>ecological metagenomes</taxon>
    </lineage>
</organism>
<dbReference type="GO" id="GO:0000166">
    <property type="term" value="F:nucleotide binding"/>
    <property type="evidence" value="ECO:0007669"/>
    <property type="project" value="InterPro"/>
</dbReference>
<dbReference type="AlphaFoldDB" id="A0A382IYB3"/>
<dbReference type="GO" id="GO:0016491">
    <property type="term" value="F:oxidoreductase activity"/>
    <property type="evidence" value="ECO:0007669"/>
    <property type="project" value="UniProtKB-KW"/>
</dbReference>
<sequence>MDKVYRVAIIGTGRMGGLIEDELSANQFSSPYGHFSAYQYIQQTEVIAVANRSSDRLQRFAKRFGISNTYLDYQQMIEKEKPDIVSITTPSFARAEPIIFAAEHGVKGIYAEKGLCASLEEADRISMACRQNNIAFNWGAMRRHHNGFIRLREAIQNGEIGQPHYAIMYAQTDLIKHHPHTLDLVSMLLGDPQPVWVEGRLTESRGTRSAPDYDVKQHVFLPPEGEEIADPMVDLFRVGYAHHDDKQKMRTEGVFLPVSGRFDIDVHGTEGTAMAWDNGGIFRIRRGRSKTTEIEEKVIKPAGESPTVCTIRDIINEIETGKRTSGNIDVTMQSVEVQFGLAHSHLQGGERRT</sequence>
<feature type="non-terminal residue" evidence="3">
    <location>
        <position position="353"/>
    </location>
</feature>
<dbReference type="Gene3D" id="3.40.50.720">
    <property type="entry name" value="NAD(P)-binding Rossmann-like Domain"/>
    <property type="match status" value="1"/>
</dbReference>
<dbReference type="Gene3D" id="3.30.360.10">
    <property type="entry name" value="Dihydrodipicolinate Reductase, domain 2"/>
    <property type="match status" value="1"/>
</dbReference>
<dbReference type="InterPro" id="IPR050463">
    <property type="entry name" value="Gfo/Idh/MocA_oxidrdct_glycsds"/>
</dbReference>
<gene>
    <name evidence="3" type="ORF">METZ01_LOCUS257193</name>
</gene>
<accession>A0A382IYB3</accession>
<evidence type="ECO:0000313" key="3">
    <source>
        <dbReference type="EMBL" id="SVC04339.1"/>
    </source>
</evidence>
<dbReference type="PANTHER" id="PTHR43818">
    <property type="entry name" value="BCDNA.GH03377"/>
    <property type="match status" value="1"/>
</dbReference>
<dbReference type="SUPFAM" id="SSF55347">
    <property type="entry name" value="Glyceraldehyde-3-phosphate dehydrogenase-like, C-terminal domain"/>
    <property type="match status" value="1"/>
</dbReference>
<protein>
    <recommendedName>
        <fullName evidence="2">Gfo/Idh/MocA-like oxidoreductase N-terminal domain-containing protein</fullName>
    </recommendedName>
</protein>
<dbReference type="InterPro" id="IPR000683">
    <property type="entry name" value="Gfo/Idh/MocA-like_OxRdtase_N"/>
</dbReference>
<dbReference type="SUPFAM" id="SSF51735">
    <property type="entry name" value="NAD(P)-binding Rossmann-fold domains"/>
    <property type="match status" value="1"/>
</dbReference>
<keyword evidence="1" id="KW-0560">Oxidoreductase</keyword>
<name>A0A382IYB3_9ZZZZ</name>
<dbReference type="PANTHER" id="PTHR43818:SF11">
    <property type="entry name" value="BCDNA.GH03377"/>
    <property type="match status" value="1"/>
</dbReference>
<reference evidence="3" key="1">
    <citation type="submission" date="2018-05" db="EMBL/GenBank/DDBJ databases">
        <authorList>
            <person name="Lanie J.A."/>
            <person name="Ng W.-L."/>
            <person name="Kazmierczak K.M."/>
            <person name="Andrzejewski T.M."/>
            <person name="Davidsen T.M."/>
            <person name="Wayne K.J."/>
            <person name="Tettelin H."/>
            <person name="Glass J.I."/>
            <person name="Rusch D."/>
            <person name="Podicherti R."/>
            <person name="Tsui H.-C.T."/>
            <person name="Winkler M.E."/>
        </authorList>
    </citation>
    <scope>NUCLEOTIDE SEQUENCE</scope>
</reference>
<evidence type="ECO:0000256" key="1">
    <source>
        <dbReference type="ARBA" id="ARBA00023002"/>
    </source>
</evidence>
<dbReference type="Pfam" id="PF01408">
    <property type="entry name" value="GFO_IDH_MocA"/>
    <property type="match status" value="1"/>
</dbReference>
<dbReference type="InterPro" id="IPR036291">
    <property type="entry name" value="NAD(P)-bd_dom_sf"/>
</dbReference>